<proteinExistence type="predicted"/>
<dbReference type="OrthoDB" id="1957909at2"/>
<keyword evidence="2" id="KW-1185">Reference proteome</keyword>
<evidence type="ECO:0000313" key="2">
    <source>
        <dbReference type="Proteomes" id="UP000256329"/>
    </source>
</evidence>
<accession>A0A3D8P2G6</accession>
<evidence type="ECO:0000313" key="1">
    <source>
        <dbReference type="EMBL" id="RDV82497.1"/>
    </source>
</evidence>
<dbReference type="PIRSF" id="PIRSF021435">
    <property type="entry name" value="SpoIIIAB"/>
    <property type="match status" value="1"/>
</dbReference>
<reference evidence="1 2" key="1">
    <citation type="submission" date="2018-08" db="EMBL/GenBank/DDBJ databases">
        <title>Form III RuBisCO-mediated autotrophy in Thermodesulfobium bacteria.</title>
        <authorList>
            <person name="Toshchakov S.V."/>
            <person name="Kublanov I.V."/>
            <person name="Frolov E."/>
            <person name="Bonch-Osmolovskaya E.A."/>
            <person name="Tourova T.P."/>
            <person name="Chernych N.A."/>
            <person name="Lebedinsky A.V."/>
        </authorList>
    </citation>
    <scope>NUCLEOTIDE SEQUENCE [LARGE SCALE GENOMIC DNA]</scope>
    <source>
        <strain evidence="1 2">SR</strain>
    </source>
</reference>
<organism evidence="1 2">
    <name type="scientific">Ammonifex thiophilus</name>
    <dbReference type="NCBI Taxonomy" id="444093"/>
    <lineage>
        <taxon>Bacteria</taxon>
        <taxon>Bacillati</taxon>
        <taxon>Bacillota</taxon>
        <taxon>Clostridia</taxon>
        <taxon>Thermoanaerobacterales</taxon>
        <taxon>Thermoanaerobacteraceae</taxon>
        <taxon>Ammonifex</taxon>
    </lineage>
</organism>
<protein>
    <submittedName>
        <fullName evidence="1">Stage III sporulation protein AB</fullName>
    </submittedName>
</protein>
<gene>
    <name evidence="1" type="ORF">DXX99_07015</name>
</gene>
<dbReference type="InterPro" id="IPR014198">
    <property type="entry name" value="Spore_III_AB"/>
</dbReference>
<dbReference type="Proteomes" id="UP000256329">
    <property type="component" value="Unassembled WGS sequence"/>
</dbReference>
<dbReference type="AlphaFoldDB" id="A0A3D8P2G6"/>
<name>A0A3D8P2G6_9THEO</name>
<sequence>MLRWLGAGLVVLAGGMAGQELSRDYLYRPRELQGLLGGLNLLQTEISYATPLPEALVRVGRRLGGSVGELFCLVADRLATGAGGSDAGAVWEEALDSFRSRLALKEEDLEVLRLLAGVLGTSLKEEQERHLTLARERLKLALALAEEEARRYARLYRFLGWGAGIGLAVLLL</sequence>
<comment type="caution">
    <text evidence="1">The sequence shown here is derived from an EMBL/GenBank/DDBJ whole genome shotgun (WGS) entry which is preliminary data.</text>
</comment>
<dbReference type="EMBL" id="QSLN01000009">
    <property type="protein sequence ID" value="RDV82497.1"/>
    <property type="molecule type" value="Genomic_DNA"/>
</dbReference>
<dbReference type="RefSeq" id="WP_115792788.1">
    <property type="nucleotide sequence ID" value="NZ_QSLN01000009.1"/>
</dbReference>
<dbReference type="Pfam" id="PF09548">
    <property type="entry name" value="Spore_III_AB"/>
    <property type="match status" value="1"/>
</dbReference>